<dbReference type="Gramene" id="OB02G18170.1">
    <property type="protein sequence ID" value="OB02G18170.1"/>
    <property type="gene ID" value="OB02G18170"/>
</dbReference>
<dbReference type="Proteomes" id="UP000006038">
    <property type="component" value="Unassembled WGS sequence"/>
</dbReference>
<name>J3LB00_ORYBR</name>
<dbReference type="AlphaFoldDB" id="J3LB00"/>
<reference evidence="1" key="1">
    <citation type="submission" date="2013-04" db="UniProtKB">
        <authorList>
            <consortium name="EnsemblPlants"/>
        </authorList>
    </citation>
    <scope>IDENTIFICATION</scope>
</reference>
<accession>J3LB00</accession>
<keyword evidence="2" id="KW-1185">Reference proteome</keyword>
<dbReference type="EnsemblPlants" id="OB02G18170.1">
    <property type="protein sequence ID" value="OB02G18170.1"/>
    <property type="gene ID" value="OB02G18170"/>
</dbReference>
<sequence>MGPRRPLMQDSLRLERTDATAKNLLLKFFLNKNSSQQFRFGCRIPLFLILFLMEKRSMWEYSVPTN</sequence>
<proteinExistence type="predicted"/>
<dbReference type="HOGENOM" id="CLU_2835232_0_0_1"/>
<evidence type="ECO:0000313" key="1">
    <source>
        <dbReference type="EnsemblPlants" id="OB02G18170.1"/>
    </source>
</evidence>
<organism evidence="1">
    <name type="scientific">Oryza brachyantha</name>
    <name type="common">malo sina</name>
    <dbReference type="NCBI Taxonomy" id="4533"/>
    <lineage>
        <taxon>Eukaryota</taxon>
        <taxon>Viridiplantae</taxon>
        <taxon>Streptophyta</taxon>
        <taxon>Embryophyta</taxon>
        <taxon>Tracheophyta</taxon>
        <taxon>Spermatophyta</taxon>
        <taxon>Magnoliopsida</taxon>
        <taxon>Liliopsida</taxon>
        <taxon>Poales</taxon>
        <taxon>Poaceae</taxon>
        <taxon>BOP clade</taxon>
        <taxon>Oryzoideae</taxon>
        <taxon>Oryzeae</taxon>
        <taxon>Oryzinae</taxon>
        <taxon>Oryza</taxon>
    </lineage>
</organism>
<evidence type="ECO:0000313" key="2">
    <source>
        <dbReference type="Proteomes" id="UP000006038"/>
    </source>
</evidence>
<protein>
    <submittedName>
        <fullName evidence="1">Uncharacterized protein</fullName>
    </submittedName>
</protein>